<feature type="chain" id="PRO_5023114510" description="SLH domain-containing protein" evidence="1">
    <location>
        <begin position="26"/>
        <end position="287"/>
    </location>
</feature>
<feature type="domain" description="SLH" evidence="2">
    <location>
        <begin position="98"/>
        <end position="165"/>
    </location>
</feature>
<dbReference type="Pfam" id="PF00395">
    <property type="entry name" value="SLH"/>
    <property type="match status" value="1"/>
</dbReference>
<evidence type="ECO:0000259" key="2">
    <source>
        <dbReference type="PROSITE" id="PS51272"/>
    </source>
</evidence>
<dbReference type="AlphaFoldDB" id="A0A4Y3PBC8"/>
<sequence length="287" mass="32232">MRRKLWLFFVFIFGTVLATSAPAQAATRFSDVNSAEYGWAEDAISFMVGKGVISGYPDGTFKPGRFVDKAEMTVMIYRLFDRYRPNSSGQGSNDNSYSIKQFADVPSNHWAYKEISSLINISWWNAVQSSPKGYLFYPDAKLNRIGAVNLLPLFMLAEEDLSNEEVYQIVSAMRDVPIVVSSYSDDELFMGHPLQEDGRYDENAGNKTNLLFPLLFAKDGNELHIPDDYSGIVASDLALLQKTGIMTAYNGEFEAQDMLTRAEAVTILHRLYLRLKQTGALAKYSSK</sequence>
<keyword evidence="4" id="KW-1185">Reference proteome</keyword>
<comment type="caution">
    <text evidence="3">The sequence shown here is derived from an EMBL/GenBank/DDBJ whole genome shotgun (WGS) entry which is preliminary data.</text>
</comment>
<dbReference type="InterPro" id="IPR051465">
    <property type="entry name" value="Cell_Envelope_Struct_Comp"/>
</dbReference>
<evidence type="ECO:0000313" key="3">
    <source>
        <dbReference type="EMBL" id="GEB30774.1"/>
    </source>
</evidence>
<name>A0A4Y3PBC8_BREPA</name>
<dbReference type="RefSeq" id="WP_122963036.1">
    <property type="nucleotide sequence ID" value="NZ_BJMH01000001.1"/>
</dbReference>
<dbReference type="EMBL" id="BJMH01000001">
    <property type="protein sequence ID" value="GEB30774.1"/>
    <property type="molecule type" value="Genomic_DNA"/>
</dbReference>
<reference evidence="3 4" key="1">
    <citation type="submission" date="2019-06" db="EMBL/GenBank/DDBJ databases">
        <title>Whole genome shotgun sequence of Brevibacillus parabrevis NBRC 12334.</title>
        <authorList>
            <person name="Hosoyama A."/>
            <person name="Uohara A."/>
            <person name="Ohji S."/>
            <person name="Ichikawa N."/>
        </authorList>
    </citation>
    <scope>NUCLEOTIDE SEQUENCE [LARGE SCALE GENOMIC DNA]</scope>
    <source>
        <strain evidence="3 4">NBRC 12334</strain>
    </source>
</reference>
<evidence type="ECO:0000313" key="4">
    <source>
        <dbReference type="Proteomes" id="UP000316882"/>
    </source>
</evidence>
<protein>
    <recommendedName>
        <fullName evidence="2">SLH domain-containing protein</fullName>
    </recommendedName>
</protein>
<feature type="domain" description="SLH" evidence="2">
    <location>
        <begin position="26"/>
        <end position="90"/>
    </location>
</feature>
<dbReference type="PANTHER" id="PTHR43308">
    <property type="entry name" value="OUTER MEMBRANE PROTEIN ALPHA-RELATED"/>
    <property type="match status" value="1"/>
</dbReference>
<gene>
    <name evidence="3" type="ORF">BPA01_03540</name>
</gene>
<keyword evidence="1" id="KW-0732">Signal</keyword>
<feature type="signal peptide" evidence="1">
    <location>
        <begin position="1"/>
        <end position="25"/>
    </location>
</feature>
<organism evidence="3 4">
    <name type="scientific">Brevibacillus parabrevis</name>
    <dbReference type="NCBI Taxonomy" id="54914"/>
    <lineage>
        <taxon>Bacteria</taxon>
        <taxon>Bacillati</taxon>
        <taxon>Bacillota</taxon>
        <taxon>Bacilli</taxon>
        <taxon>Bacillales</taxon>
        <taxon>Paenibacillaceae</taxon>
        <taxon>Brevibacillus</taxon>
    </lineage>
</organism>
<dbReference type="InterPro" id="IPR001119">
    <property type="entry name" value="SLH_dom"/>
</dbReference>
<dbReference type="Proteomes" id="UP000316882">
    <property type="component" value="Unassembled WGS sequence"/>
</dbReference>
<proteinExistence type="predicted"/>
<dbReference type="PROSITE" id="PS51272">
    <property type="entry name" value="SLH"/>
    <property type="match status" value="2"/>
</dbReference>
<evidence type="ECO:0000256" key="1">
    <source>
        <dbReference type="SAM" id="SignalP"/>
    </source>
</evidence>
<accession>A0A4Y3PBC8</accession>